<dbReference type="GO" id="GO:0016829">
    <property type="term" value="F:lyase activity"/>
    <property type="evidence" value="ECO:0007669"/>
    <property type="project" value="UniProtKB-KW"/>
</dbReference>
<dbReference type="SUPFAM" id="SSF55073">
    <property type="entry name" value="Nucleotide cyclase"/>
    <property type="match status" value="1"/>
</dbReference>
<sequence length="358" mass="41049">MTNVEILYHKIITILILSALYTAGIGLFFYVKLLGTEEILLIKQSSRFVIVPLSMAIGFVISLVIGIAELVLFEKWTKYSFLKFVLYKYSLIVATIILGEICLFILLENRNVPIEKVFNDLPNFIKSDTFIAIFIYLLVFSIALNMWEAATEYLEPAAILDSLVGRYKQPQEEDLTFIFIDLKSSTRLAEKLGHKAYSQLVDECFALLTNCLYQHKANLYQFVGDEAVLFWQRDFASKTAAPIHLYFDFCRAIESKKEEFMEKYGEVPHFRAAIHEGTVTATVIKSMKKCIVYHGDVLNTCARIMGLCSQYNVDILVSANIKNWTSTHKKYEITLADKVILRGREQETEVYTVRQLAK</sequence>
<comment type="caution">
    <text evidence="3">The sequence shown here is derived from an EMBL/GenBank/DDBJ whole genome shotgun (WGS) entry which is preliminary data.</text>
</comment>
<feature type="transmembrane region" description="Helical" evidence="1">
    <location>
        <begin position="51"/>
        <end position="73"/>
    </location>
</feature>
<evidence type="ECO:0000313" key="3">
    <source>
        <dbReference type="EMBL" id="MDI9859392.1"/>
    </source>
</evidence>
<keyword evidence="1" id="KW-0472">Membrane</keyword>
<organism evidence="3 4">
    <name type="scientific">Flectobacillus roseus</name>
    <dbReference type="NCBI Taxonomy" id="502259"/>
    <lineage>
        <taxon>Bacteria</taxon>
        <taxon>Pseudomonadati</taxon>
        <taxon>Bacteroidota</taxon>
        <taxon>Cytophagia</taxon>
        <taxon>Cytophagales</taxon>
        <taxon>Flectobacillaceae</taxon>
        <taxon>Flectobacillus</taxon>
    </lineage>
</organism>
<reference evidence="3 4" key="1">
    <citation type="submission" date="2023-05" db="EMBL/GenBank/DDBJ databases">
        <title>Novel species of genus Flectobacillus isolated from stream in China.</title>
        <authorList>
            <person name="Lu H."/>
        </authorList>
    </citation>
    <scope>NUCLEOTIDE SEQUENCE [LARGE SCALE GENOMIC DNA]</scope>
    <source>
        <strain evidence="3 4">KCTC 42575</strain>
    </source>
</reference>
<dbReference type="PANTHER" id="PTHR43081">
    <property type="entry name" value="ADENYLATE CYCLASE, TERMINAL-DIFFERENTIATION SPECIFIC-RELATED"/>
    <property type="match status" value="1"/>
</dbReference>
<protein>
    <submittedName>
        <fullName evidence="3">Adenylate/guanylate cyclase domain-containing protein</fullName>
        <ecNumber evidence="3">4.6.1.-</ecNumber>
    </submittedName>
</protein>
<dbReference type="PROSITE" id="PS50125">
    <property type="entry name" value="GUANYLATE_CYCLASE_2"/>
    <property type="match status" value="1"/>
</dbReference>
<dbReference type="InterPro" id="IPR050697">
    <property type="entry name" value="Adenylyl/Guanylyl_Cyclase_3/4"/>
</dbReference>
<dbReference type="PANTHER" id="PTHR43081:SF1">
    <property type="entry name" value="ADENYLATE CYCLASE, TERMINAL-DIFFERENTIATION SPECIFIC"/>
    <property type="match status" value="1"/>
</dbReference>
<keyword evidence="3" id="KW-0456">Lyase</keyword>
<proteinExistence type="predicted"/>
<feature type="transmembrane region" description="Helical" evidence="1">
    <location>
        <begin position="85"/>
        <end position="107"/>
    </location>
</feature>
<dbReference type="Proteomes" id="UP001236507">
    <property type="component" value="Unassembled WGS sequence"/>
</dbReference>
<dbReference type="Pfam" id="PF00211">
    <property type="entry name" value="Guanylate_cyc"/>
    <property type="match status" value="1"/>
</dbReference>
<evidence type="ECO:0000313" key="4">
    <source>
        <dbReference type="Proteomes" id="UP001236507"/>
    </source>
</evidence>
<dbReference type="EC" id="4.6.1.-" evidence="3"/>
<dbReference type="RefSeq" id="WP_283344349.1">
    <property type="nucleotide sequence ID" value="NZ_JASHIF010000008.1"/>
</dbReference>
<dbReference type="EMBL" id="JASHIF010000008">
    <property type="protein sequence ID" value="MDI9859392.1"/>
    <property type="molecule type" value="Genomic_DNA"/>
</dbReference>
<dbReference type="Gene3D" id="3.30.70.1230">
    <property type="entry name" value="Nucleotide cyclase"/>
    <property type="match status" value="1"/>
</dbReference>
<keyword evidence="4" id="KW-1185">Reference proteome</keyword>
<dbReference type="InterPro" id="IPR029787">
    <property type="entry name" value="Nucleotide_cyclase"/>
</dbReference>
<accession>A0ABT6Y787</accession>
<evidence type="ECO:0000259" key="2">
    <source>
        <dbReference type="PROSITE" id="PS50125"/>
    </source>
</evidence>
<dbReference type="InterPro" id="IPR001054">
    <property type="entry name" value="A/G_cyclase"/>
</dbReference>
<feature type="transmembrane region" description="Helical" evidence="1">
    <location>
        <begin position="12"/>
        <end position="31"/>
    </location>
</feature>
<name>A0ABT6Y787_9BACT</name>
<evidence type="ECO:0000256" key="1">
    <source>
        <dbReference type="SAM" id="Phobius"/>
    </source>
</evidence>
<keyword evidence="1" id="KW-1133">Transmembrane helix</keyword>
<feature type="domain" description="Guanylate cyclase" evidence="2">
    <location>
        <begin position="176"/>
        <end position="305"/>
    </location>
</feature>
<keyword evidence="1" id="KW-0812">Transmembrane</keyword>
<feature type="transmembrane region" description="Helical" evidence="1">
    <location>
        <begin position="127"/>
        <end position="147"/>
    </location>
</feature>
<dbReference type="CDD" id="cd07302">
    <property type="entry name" value="CHD"/>
    <property type="match status" value="1"/>
</dbReference>
<gene>
    <name evidence="3" type="ORF">QM524_09245</name>
</gene>